<dbReference type="Proteomes" id="UP001317705">
    <property type="component" value="Chromosome"/>
</dbReference>
<gene>
    <name evidence="1" type="ORF">GURASL_23280</name>
</gene>
<organism evidence="1 2">
    <name type="scientific">Geotalea uraniireducens</name>
    <dbReference type="NCBI Taxonomy" id="351604"/>
    <lineage>
        <taxon>Bacteria</taxon>
        <taxon>Pseudomonadati</taxon>
        <taxon>Thermodesulfobacteriota</taxon>
        <taxon>Desulfuromonadia</taxon>
        <taxon>Geobacterales</taxon>
        <taxon>Geobacteraceae</taxon>
        <taxon>Geotalea</taxon>
    </lineage>
</organism>
<reference evidence="1 2" key="1">
    <citation type="submission" date="2022-12" db="EMBL/GenBank/DDBJ databases">
        <title>Polyphasic characterization of Geotalea uranireducens NIT-SL11 newly isolated from a complex of sewage sludge and microbially reduced graphene oxide.</title>
        <authorList>
            <person name="Xie L."/>
            <person name="Yoshida N."/>
            <person name="Meng L."/>
        </authorList>
    </citation>
    <scope>NUCLEOTIDE SEQUENCE [LARGE SCALE GENOMIC DNA]</scope>
    <source>
        <strain evidence="1 2">NIT-SL11</strain>
    </source>
</reference>
<accession>A0ABN6VSW0</accession>
<evidence type="ECO:0000313" key="1">
    <source>
        <dbReference type="EMBL" id="BDV43405.1"/>
    </source>
</evidence>
<protein>
    <submittedName>
        <fullName evidence="1">Uncharacterized protein</fullName>
    </submittedName>
</protein>
<keyword evidence="2" id="KW-1185">Reference proteome</keyword>
<evidence type="ECO:0000313" key="2">
    <source>
        <dbReference type="Proteomes" id="UP001317705"/>
    </source>
</evidence>
<dbReference type="EMBL" id="AP027151">
    <property type="protein sequence ID" value="BDV43405.1"/>
    <property type="molecule type" value="Genomic_DNA"/>
</dbReference>
<name>A0ABN6VSW0_9BACT</name>
<dbReference type="RefSeq" id="WP_281999509.1">
    <property type="nucleotide sequence ID" value="NZ_AP027151.1"/>
</dbReference>
<proteinExistence type="predicted"/>
<sequence>MRALVIEPFPTARGIIPAGRIIEIPPALLEKLQGKVTPLSQPEAWLTETGELRTRGVVPDLVATIVGLTSDNLPLQRELLTRHCEAYDRHHIEHLWAQWAERTAIMECDGGLSRHEAEYLAAERLHLLAFLVVRADARSGN</sequence>